<protein>
    <submittedName>
        <fullName evidence="2">Uncharacterized protein</fullName>
    </submittedName>
</protein>
<name>A0A9W9BB80_9HYPO</name>
<dbReference type="Proteomes" id="UP001140511">
    <property type="component" value="Unassembled WGS sequence"/>
</dbReference>
<accession>A0A9W9BB80</accession>
<proteinExistence type="predicted"/>
<evidence type="ECO:0000313" key="2">
    <source>
        <dbReference type="EMBL" id="KAJ4860063.1"/>
    </source>
</evidence>
<organism evidence="2 3">
    <name type="scientific">Trichoderma breve</name>
    <dbReference type="NCBI Taxonomy" id="2034170"/>
    <lineage>
        <taxon>Eukaryota</taxon>
        <taxon>Fungi</taxon>
        <taxon>Dikarya</taxon>
        <taxon>Ascomycota</taxon>
        <taxon>Pezizomycotina</taxon>
        <taxon>Sordariomycetes</taxon>
        <taxon>Hypocreomycetidae</taxon>
        <taxon>Hypocreales</taxon>
        <taxon>Hypocreaceae</taxon>
        <taxon>Trichoderma</taxon>
    </lineage>
</organism>
<feature type="region of interest" description="Disordered" evidence="1">
    <location>
        <begin position="1"/>
        <end position="70"/>
    </location>
</feature>
<reference evidence="2" key="1">
    <citation type="submission" date="2022-09" db="EMBL/GenBank/DDBJ databases">
        <title>Chromosome-level assembly of Trichoderma breve T069, a fungus used in development of biopesticide product.</title>
        <authorList>
            <person name="Lin R."/>
            <person name="Liu T."/>
        </authorList>
    </citation>
    <scope>NUCLEOTIDE SEQUENCE</scope>
    <source>
        <strain evidence="2">T069</strain>
    </source>
</reference>
<comment type="caution">
    <text evidence="2">The sequence shown here is derived from an EMBL/GenBank/DDBJ whole genome shotgun (WGS) entry which is preliminary data.</text>
</comment>
<gene>
    <name evidence="2" type="ORF">T069G_05051</name>
</gene>
<sequence length="211" mass="22735">MENFENIENVWPDLQSEPPSPLPTCPSPELPPAHNASHAPRELTPPPRTDYVRRSIETSAAGSHNLAEPDANANAIEIEMLPDLVSGASMFAEIPDSQDPGSEFTVVVRDSVEIPDSEDPGSELSAFDSPPGEISDILTHVTDVVTMGDSTSEIEHTQVSIIPVLQHPSIMKGTEANDESSDDTESVKSVIFVKPCEERNCEKCAGNFTVS</sequence>
<evidence type="ECO:0000256" key="1">
    <source>
        <dbReference type="SAM" id="MobiDB-lite"/>
    </source>
</evidence>
<keyword evidence="3" id="KW-1185">Reference proteome</keyword>
<dbReference type="GeneID" id="80866949"/>
<dbReference type="RefSeq" id="XP_056029119.1">
    <property type="nucleotide sequence ID" value="XM_056172261.1"/>
</dbReference>
<dbReference type="AlphaFoldDB" id="A0A9W9BB80"/>
<evidence type="ECO:0000313" key="3">
    <source>
        <dbReference type="Proteomes" id="UP001140511"/>
    </source>
</evidence>
<feature type="compositionally biased region" description="Pro residues" evidence="1">
    <location>
        <begin position="18"/>
        <end position="31"/>
    </location>
</feature>
<dbReference type="EMBL" id="JAOPEN010000003">
    <property type="protein sequence ID" value="KAJ4860063.1"/>
    <property type="molecule type" value="Genomic_DNA"/>
</dbReference>